<comment type="caution">
    <text evidence="2">The sequence shown here is derived from an EMBL/GenBank/DDBJ whole genome shotgun (WGS) entry which is preliminary data.</text>
</comment>
<feature type="transmembrane region" description="Helical" evidence="1">
    <location>
        <begin position="16"/>
        <end position="36"/>
    </location>
</feature>
<evidence type="ECO:0000313" key="2">
    <source>
        <dbReference type="EMBL" id="KAE9543588.1"/>
    </source>
</evidence>
<dbReference type="AlphaFoldDB" id="A0A6G0U395"/>
<feature type="transmembrane region" description="Helical" evidence="1">
    <location>
        <begin position="269"/>
        <end position="286"/>
    </location>
</feature>
<dbReference type="Proteomes" id="UP000475862">
    <property type="component" value="Unassembled WGS sequence"/>
</dbReference>
<keyword evidence="1" id="KW-0472">Membrane</keyword>
<proteinExistence type="predicted"/>
<keyword evidence="1" id="KW-1133">Transmembrane helix</keyword>
<gene>
    <name evidence="2" type="ORF">AGLY_002388</name>
</gene>
<sequence>MNICKLFCIKNHLSYWIEWVLVLLFYTGRFTMHVHLNTILKRKKFVSPQDKWYNSYQNILKYGHKSFKNDNIIAFKFKIEPKHNTCNDLNMLKDRISCDYSRYLEMDIVVLILCFTTGNTENRVILGKMSAKEVLIKDHYTHIIVEYGVLSIMTIKSKLSALHLWPMTYIEIDWFFFIENIAKKINYFLKSNFRFFKFIPVSGSCCCCCFIKYFWVNRKKKIPISTQKIVYGETSEYWTLSVIEISSATWRCAIFRVEKRKKIMKIHKIYFAQYFAYLVCVIITHQQKIFKNLQYTNIQKKIQIKRILGECSYIFVIAQRLRLNFNGLPEKTVDSIFLFQVPFNK</sequence>
<keyword evidence="3" id="KW-1185">Reference proteome</keyword>
<name>A0A6G0U395_APHGL</name>
<protein>
    <submittedName>
        <fullName evidence="2">Uncharacterized protein</fullName>
    </submittedName>
</protein>
<evidence type="ECO:0000256" key="1">
    <source>
        <dbReference type="SAM" id="Phobius"/>
    </source>
</evidence>
<feature type="transmembrane region" description="Helical" evidence="1">
    <location>
        <begin position="198"/>
        <end position="215"/>
    </location>
</feature>
<organism evidence="2 3">
    <name type="scientific">Aphis glycines</name>
    <name type="common">Soybean aphid</name>
    <dbReference type="NCBI Taxonomy" id="307491"/>
    <lineage>
        <taxon>Eukaryota</taxon>
        <taxon>Metazoa</taxon>
        <taxon>Ecdysozoa</taxon>
        <taxon>Arthropoda</taxon>
        <taxon>Hexapoda</taxon>
        <taxon>Insecta</taxon>
        <taxon>Pterygota</taxon>
        <taxon>Neoptera</taxon>
        <taxon>Paraneoptera</taxon>
        <taxon>Hemiptera</taxon>
        <taxon>Sternorrhyncha</taxon>
        <taxon>Aphidomorpha</taxon>
        <taxon>Aphidoidea</taxon>
        <taxon>Aphididae</taxon>
        <taxon>Aphidini</taxon>
        <taxon>Aphis</taxon>
        <taxon>Aphis</taxon>
    </lineage>
</organism>
<dbReference type="EMBL" id="VYZN01000008">
    <property type="protein sequence ID" value="KAE9543588.1"/>
    <property type="molecule type" value="Genomic_DNA"/>
</dbReference>
<evidence type="ECO:0000313" key="3">
    <source>
        <dbReference type="Proteomes" id="UP000475862"/>
    </source>
</evidence>
<accession>A0A6G0U395</accession>
<feature type="transmembrane region" description="Helical" evidence="1">
    <location>
        <begin position="159"/>
        <end position="178"/>
    </location>
</feature>
<keyword evidence="1" id="KW-0812">Transmembrane</keyword>
<reference evidence="2 3" key="1">
    <citation type="submission" date="2019-08" db="EMBL/GenBank/DDBJ databases">
        <title>The genome of the soybean aphid Biotype 1, its phylome, world population structure and adaptation to the North American continent.</title>
        <authorList>
            <person name="Giordano R."/>
            <person name="Donthu R.K."/>
            <person name="Hernandez A.G."/>
            <person name="Wright C.L."/>
            <person name="Zimin A.V."/>
        </authorList>
    </citation>
    <scope>NUCLEOTIDE SEQUENCE [LARGE SCALE GENOMIC DNA]</scope>
    <source>
        <tissue evidence="2">Whole aphids</tissue>
    </source>
</reference>